<reference evidence="3" key="1">
    <citation type="journal article" date="2019" name="Int. J. Syst. Evol. Microbiol.">
        <title>The Global Catalogue of Microorganisms (GCM) 10K type strain sequencing project: providing services to taxonomists for standard genome sequencing and annotation.</title>
        <authorList>
            <consortium name="The Broad Institute Genomics Platform"/>
            <consortium name="The Broad Institute Genome Sequencing Center for Infectious Disease"/>
            <person name="Wu L."/>
            <person name="Ma J."/>
        </authorList>
    </citation>
    <scope>NUCLEOTIDE SEQUENCE [LARGE SCALE GENOMIC DNA]</scope>
    <source>
        <strain evidence="3">KCTC 52473</strain>
    </source>
</reference>
<feature type="transmembrane region" description="Helical" evidence="1">
    <location>
        <begin position="19"/>
        <end position="36"/>
    </location>
</feature>
<evidence type="ECO:0000313" key="3">
    <source>
        <dbReference type="Proteomes" id="UP001595478"/>
    </source>
</evidence>
<dbReference type="InterPro" id="IPR021813">
    <property type="entry name" value="DUF3392"/>
</dbReference>
<keyword evidence="1" id="KW-0812">Transmembrane</keyword>
<dbReference type="EMBL" id="JBHRSW010000014">
    <property type="protein sequence ID" value="MFC3121817.1"/>
    <property type="molecule type" value="Genomic_DNA"/>
</dbReference>
<feature type="transmembrane region" description="Helical" evidence="1">
    <location>
        <begin position="83"/>
        <end position="101"/>
    </location>
</feature>
<organism evidence="2 3">
    <name type="scientific">Agaribacter flavus</name>
    <dbReference type="NCBI Taxonomy" id="1902781"/>
    <lineage>
        <taxon>Bacteria</taxon>
        <taxon>Pseudomonadati</taxon>
        <taxon>Pseudomonadota</taxon>
        <taxon>Gammaproteobacteria</taxon>
        <taxon>Alteromonadales</taxon>
        <taxon>Alteromonadaceae</taxon>
        <taxon>Agaribacter</taxon>
    </lineage>
</organism>
<sequence>MPKYAAEISRLLAPYYSEMSLMLAATLLVIYGDLINKHIKRVLAPCHFIIRISLFVALCAFGYGLLTLHGAPIIAQLFLLLPWQYQGLAYILAFLFMGILAERRRYI</sequence>
<keyword evidence="3" id="KW-1185">Reference proteome</keyword>
<gene>
    <name evidence="2" type="ORF">ACFOHL_09310</name>
</gene>
<comment type="caution">
    <text evidence="2">The sequence shown here is derived from an EMBL/GenBank/DDBJ whole genome shotgun (WGS) entry which is preliminary data.</text>
</comment>
<accession>A0ABV7FNE0</accession>
<dbReference type="Proteomes" id="UP001595478">
    <property type="component" value="Unassembled WGS sequence"/>
</dbReference>
<keyword evidence="1" id="KW-0472">Membrane</keyword>
<evidence type="ECO:0000256" key="1">
    <source>
        <dbReference type="SAM" id="Phobius"/>
    </source>
</evidence>
<dbReference type="RefSeq" id="WP_376919948.1">
    <property type="nucleotide sequence ID" value="NZ_JBHRSW010000014.1"/>
</dbReference>
<protein>
    <submittedName>
        <fullName evidence="2">DUF3392 family protein</fullName>
    </submittedName>
</protein>
<dbReference type="Pfam" id="PF11872">
    <property type="entry name" value="DUF3392"/>
    <property type="match status" value="1"/>
</dbReference>
<evidence type="ECO:0000313" key="2">
    <source>
        <dbReference type="EMBL" id="MFC3121817.1"/>
    </source>
</evidence>
<feature type="transmembrane region" description="Helical" evidence="1">
    <location>
        <begin position="48"/>
        <end position="71"/>
    </location>
</feature>
<proteinExistence type="predicted"/>
<name>A0ABV7FNE0_9ALTE</name>
<keyword evidence="1" id="KW-1133">Transmembrane helix</keyword>